<dbReference type="InterPro" id="IPR009060">
    <property type="entry name" value="UBA-like_sf"/>
</dbReference>
<dbReference type="eggNOG" id="KOG0010">
    <property type="taxonomic scope" value="Eukaryota"/>
</dbReference>
<sequence length="572" mass="61175">MAEGGSKRINVVVKTPKDKKTVEVDEDSGIKDFKILVAQKFEAEPEQLVLIFAGKIMKDSDTLKMHNIKDNLTVHLVIKAPTRNVEQPARAPADVRQTPFGLNQFGGLAGMEALGAGSNSFMDLQARMQNELLNNGDMLRSLMDNPLVQQMMNNPETMRQLITSNPQMQDLMQRNPEISHMLNNPDLLRQTMELARNPSMLQELMRSHDRAMSNLESVPGGYSALQRIYRDIQEPMMNAATESFGRNPFAGLVEGGGSGANAGGINPQQGTENRNPLPNPWGGGSGGGNSGTANGPTTNTNGRSRSDLPPNNILNTPAMRSMLQQMADNPALMQNLLNAPYTRSMMESMSQDPDMASRLLGSSPLMANNPAMQEQVRQMMPQFMAQMQNPEVMNMLTNPEAINAILQIQQGMEQLRSAAPGLVGTLGIPPPPPGVNNTPAADPASGDGQGSGNGSVLGGGGLLNNSSNSVSSPLSGPAVNNSGNTGSTPNLAPGGGPNAQLFNDFMTRMLNGMSNNADSTQSPEVRYQSQLEQLAAMGFANREANLQALIATFGDINAAVERLLSLNQLSLS</sequence>
<dbReference type="GO" id="GO:0005829">
    <property type="term" value="C:cytosol"/>
    <property type="evidence" value="ECO:0007669"/>
    <property type="project" value="TreeGrafter"/>
</dbReference>
<name>B4NCJ5_DROWI</name>
<reference evidence="5 6" key="1">
    <citation type="journal article" date="2007" name="Nature">
        <title>Evolution of genes and genomes on the Drosophila phylogeny.</title>
        <authorList>
            <consortium name="Drosophila 12 Genomes Consortium"/>
            <person name="Clark A.G."/>
            <person name="Eisen M.B."/>
            <person name="Smith D.R."/>
            <person name="Bergman C.M."/>
            <person name="Oliver B."/>
            <person name="Markow T.A."/>
            <person name="Kaufman T.C."/>
            <person name="Kellis M."/>
            <person name="Gelbart W."/>
            <person name="Iyer V.N."/>
            <person name="Pollard D.A."/>
            <person name="Sackton T.B."/>
            <person name="Larracuente A.M."/>
            <person name="Singh N.D."/>
            <person name="Abad J.P."/>
            <person name="Abt D.N."/>
            <person name="Adryan B."/>
            <person name="Aguade M."/>
            <person name="Akashi H."/>
            <person name="Anderson W.W."/>
            <person name="Aquadro C.F."/>
            <person name="Ardell D.H."/>
            <person name="Arguello R."/>
            <person name="Artieri C.G."/>
            <person name="Barbash D.A."/>
            <person name="Barker D."/>
            <person name="Barsanti P."/>
            <person name="Batterham P."/>
            <person name="Batzoglou S."/>
            <person name="Begun D."/>
            <person name="Bhutkar A."/>
            <person name="Blanco E."/>
            <person name="Bosak S.A."/>
            <person name="Bradley R.K."/>
            <person name="Brand A.D."/>
            <person name="Brent M.R."/>
            <person name="Brooks A.N."/>
            <person name="Brown R.H."/>
            <person name="Butlin R.K."/>
            <person name="Caggese C."/>
            <person name="Calvi B.R."/>
            <person name="Bernardo de Carvalho A."/>
            <person name="Caspi A."/>
            <person name="Castrezana S."/>
            <person name="Celniker S.E."/>
            <person name="Chang J.L."/>
            <person name="Chapple C."/>
            <person name="Chatterji S."/>
            <person name="Chinwalla A."/>
            <person name="Civetta A."/>
            <person name="Clifton S.W."/>
            <person name="Comeron J.M."/>
            <person name="Costello J.C."/>
            <person name="Coyne J.A."/>
            <person name="Daub J."/>
            <person name="David R.G."/>
            <person name="Delcher A.L."/>
            <person name="Delehaunty K."/>
            <person name="Do C.B."/>
            <person name="Ebling H."/>
            <person name="Edwards K."/>
            <person name="Eickbush T."/>
            <person name="Evans J.D."/>
            <person name="Filipski A."/>
            <person name="Findeiss S."/>
            <person name="Freyhult E."/>
            <person name="Fulton L."/>
            <person name="Fulton R."/>
            <person name="Garcia A.C."/>
            <person name="Gardiner A."/>
            <person name="Garfield D.A."/>
            <person name="Garvin B.E."/>
            <person name="Gibson G."/>
            <person name="Gilbert D."/>
            <person name="Gnerre S."/>
            <person name="Godfrey J."/>
            <person name="Good R."/>
            <person name="Gotea V."/>
            <person name="Gravely B."/>
            <person name="Greenberg A.J."/>
            <person name="Griffiths-Jones S."/>
            <person name="Gross S."/>
            <person name="Guigo R."/>
            <person name="Gustafson E.A."/>
            <person name="Haerty W."/>
            <person name="Hahn M.W."/>
            <person name="Halligan D.L."/>
            <person name="Halpern A.L."/>
            <person name="Halter G.M."/>
            <person name="Han M.V."/>
            <person name="Heger A."/>
            <person name="Hillier L."/>
            <person name="Hinrichs A.S."/>
            <person name="Holmes I."/>
            <person name="Hoskins R.A."/>
            <person name="Hubisz M.J."/>
            <person name="Hultmark D."/>
            <person name="Huntley M.A."/>
            <person name="Jaffe D.B."/>
            <person name="Jagadeeshan S."/>
            <person name="Jeck W.R."/>
            <person name="Johnson J."/>
            <person name="Jones C.D."/>
            <person name="Jordan W.C."/>
            <person name="Karpen G.H."/>
            <person name="Kataoka E."/>
            <person name="Keightley P.D."/>
            <person name="Kheradpour P."/>
            <person name="Kirkness E.F."/>
            <person name="Koerich L.B."/>
            <person name="Kristiansen K."/>
            <person name="Kudrna D."/>
            <person name="Kulathinal R.J."/>
            <person name="Kumar S."/>
            <person name="Kwok R."/>
            <person name="Lander E."/>
            <person name="Langley C.H."/>
            <person name="Lapoint R."/>
            <person name="Lazzaro B.P."/>
            <person name="Lee S.J."/>
            <person name="Levesque L."/>
            <person name="Li R."/>
            <person name="Lin C.F."/>
            <person name="Lin M.F."/>
            <person name="Lindblad-Toh K."/>
            <person name="Llopart A."/>
            <person name="Long M."/>
            <person name="Low L."/>
            <person name="Lozovsky E."/>
            <person name="Lu J."/>
            <person name="Luo M."/>
            <person name="Machado C.A."/>
            <person name="Makalowski W."/>
            <person name="Marzo M."/>
            <person name="Matsuda M."/>
            <person name="Matzkin L."/>
            <person name="McAllister B."/>
            <person name="McBride C.S."/>
            <person name="McKernan B."/>
            <person name="McKernan K."/>
            <person name="Mendez-Lago M."/>
            <person name="Minx P."/>
            <person name="Mollenhauer M.U."/>
            <person name="Montooth K."/>
            <person name="Mount S.M."/>
            <person name="Mu X."/>
            <person name="Myers E."/>
            <person name="Negre B."/>
            <person name="Newfeld S."/>
            <person name="Nielsen R."/>
            <person name="Noor M.A."/>
            <person name="O'Grady P."/>
            <person name="Pachter L."/>
            <person name="Papaceit M."/>
            <person name="Parisi M.J."/>
            <person name="Parisi M."/>
            <person name="Parts L."/>
            <person name="Pedersen J.S."/>
            <person name="Pesole G."/>
            <person name="Phillippy A.M."/>
            <person name="Ponting C.P."/>
            <person name="Pop M."/>
            <person name="Porcelli D."/>
            <person name="Powell J.R."/>
            <person name="Prohaska S."/>
            <person name="Pruitt K."/>
            <person name="Puig M."/>
            <person name="Quesneville H."/>
            <person name="Ram K.R."/>
            <person name="Rand D."/>
            <person name="Rasmussen M.D."/>
            <person name="Reed L.K."/>
            <person name="Reenan R."/>
            <person name="Reily A."/>
            <person name="Remington K.A."/>
            <person name="Rieger T.T."/>
            <person name="Ritchie M.G."/>
            <person name="Robin C."/>
            <person name="Rogers Y.H."/>
            <person name="Rohde C."/>
            <person name="Rozas J."/>
            <person name="Rubenfield M.J."/>
            <person name="Ruiz A."/>
            <person name="Russo S."/>
            <person name="Salzberg S.L."/>
            <person name="Sanchez-Gracia A."/>
            <person name="Saranga D.J."/>
            <person name="Sato H."/>
            <person name="Schaeffer S.W."/>
            <person name="Schatz M.C."/>
            <person name="Schlenke T."/>
            <person name="Schwartz R."/>
            <person name="Segarra C."/>
            <person name="Singh R.S."/>
            <person name="Sirot L."/>
            <person name="Sirota M."/>
            <person name="Sisneros N.B."/>
            <person name="Smith C.D."/>
            <person name="Smith T.F."/>
            <person name="Spieth J."/>
            <person name="Stage D.E."/>
            <person name="Stark A."/>
            <person name="Stephan W."/>
            <person name="Strausberg R.L."/>
            <person name="Strempel S."/>
            <person name="Sturgill D."/>
            <person name="Sutton G."/>
            <person name="Sutton G.G."/>
            <person name="Tao W."/>
            <person name="Teichmann S."/>
            <person name="Tobari Y.N."/>
            <person name="Tomimura Y."/>
            <person name="Tsolas J.M."/>
            <person name="Valente V.L."/>
            <person name="Venter E."/>
            <person name="Venter J.C."/>
            <person name="Vicario S."/>
            <person name="Vieira F.G."/>
            <person name="Vilella A.J."/>
            <person name="Villasante A."/>
            <person name="Walenz B."/>
            <person name="Wang J."/>
            <person name="Wasserman M."/>
            <person name="Watts T."/>
            <person name="Wilson D."/>
            <person name="Wilson R.K."/>
            <person name="Wing R.A."/>
            <person name="Wolfner M.F."/>
            <person name="Wong A."/>
            <person name="Wong G.K."/>
            <person name="Wu C.I."/>
            <person name="Wu G."/>
            <person name="Yamamoto D."/>
            <person name="Yang H.P."/>
            <person name="Yang S.P."/>
            <person name="Yorke J.A."/>
            <person name="Yoshida K."/>
            <person name="Zdobnov E."/>
            <person name="Zhang P."/>
            <person name="Zhang Y."/>
            <person name="Zimin A.V."/>
            <person name="Baldwin J."/>
            <person name="Abdouelleil A."/>
            <person name="Abdulkadir J."/>
            <person name="Abebe A."/>
            <person name="Abera B."/>
            <person name="Abreu J."/>
            <person name="Acer S.C."/>
            <person name="Aftuck L."/>
            <person name="Alexander A."/>
            <person name="An P."/>
            <person name="Anderson E."/>
            <person name="Anderson S."/>
            <person name="Arachi H."/>
            <person name="Azer M."/>
            <person name="Bachantsang P."/>
            <person name="Barry A."/>
            <person name="Bayul T."/>
            <person name="Berlin A."/>
            <person name="Bessette D."/>
            <person name="Bloom T."/>
            <person name="Blye J."/>
            <person name="Boguslavskiy L."/>
            <person name="Bonnet C."/>
            <person name="Boukhgalter B."/>
            <person name="Bourzgui I."/>
            <person name="Brown A."/>
            <person name="Cahill P."/>
            <person name="Channer S."/>
            <person name="Cheshatsang Y."/>
            <person name="Chuda L."/>
            <person name="Citroen M."/>
            <person name="Collymore A."/>
            <person name="Cooke P."/>
            <person name="Costello M."/>
            <person name="D'Aco K."/>
            <person name="Daza R."/>
            <person name="De Haan G."/>
            <person name="DeGray S."/>
            <person name="DeMaso C."/>
            <person name="Dhargay N."/>
            <person name="Dooley K."/>
            <person name="Dooley E."/>
            <person name="Doricent M."/>
            <person name="Dorje P."/>
            <person name="Dorjee K."/>
            <person name="Dupes A."/>
            <person name="Elong R."/>
            <person name="Falk J."/>
            <person name="Farina A."/>
            <person name="Faro S."/>
            <person name="Ferguson D."/>
            <person name="Fisher S."/>
            <person name="Foley C.D."/>
            <person name="Franke A."/>
            <person name="Friedrich D."/>
            <person name="Gadbois L."/>
            <person name="Gearin G."/>
            <person name="Gearin C.R."/>
            <person name="Giannoukos G."/>
            <person name="Goode T."/>
            <person name="Graham J."/>
            <person name="Grandbois E."/>
            <person name="Grewal S."/>
            <person name="Gyaltsen K."/>
            <person name="Hafez N."/>
            <person name="Hagos B."/>
            <person name="Hall J."/>
            <person name="Henson C."/>
            <person name="Hollinger A."/>
            <person name="Honan T."/>
            <person name="Huard M.D."/>
            <person name="Hughes L."/>
            <person name="Hurhula B."/>
            <person name="Husby M.E."/>
            <person name="Kamat A."/>
            <person name="Kanga B."/>
            <person name="Kashin S."/>
            <person name="Khazanovich D."/>
            <person name="Kisner P."/>
            <person name="Lance K."/>
            <person name="Lara M."/>
            <person name="Lee W."/>
            <person name="Lennon N."/>
            <person name="Letendre F."/>
            <person name="LeVine R."/>
            <person name="Lipovsky A."/>
            <person name="Liu X."/>
            <person name="Liu J."/>
            <person name="Liu S."/>
            <person name="Lokyitsang T."/>
            <person name="Lokyitsang Y."/>
            <person name="Lubonja R."/>
            <person name="Lui A."/>
            <person name="MacDonald P."/>
            <person name="Magnisalis V."/>
            <person name="Maru K."/>
            <person name="Matthews C."/>
            <person name="McCusker W."/>
            <person name="McDonough S."/>
            <person name="Mehta T."/>
            <person name="Meldrim J."/>
            <person name="Meneus L."/>
            <person name="Mihai O."/>
            <person name="Mihalev A."/>
            <person name="Mihova T."/>
            <person name="Mittelman R."/>
            <person name="Mlenga V."/>
            <person name="Montmayeur A."/>
            <person name="Mulrain L."/>
            <person name="Navidi A."/>
            <person name="Naylor J."/>
            <person name="Negash T."/>
            <person name="Nguyen T."/>
            <person name="Nguyen N."/>
            <person name="Nicol R."/>
            <person name="Norbu C."/>
            <person name="Norbu N."/>
            <person name="Novod N."/>
            <person name="O'Neill B."/>
            <person name="Osman S."/>
            <person name="Markiewicz E."/>
            <person name="Oyono O.L."/>
            <person name="Patti C."/>
            <person name="Phunkhang P."/>
            <person name="Pierre F."/>
            <person name="Priest M."/>
            <person name="Raghuraman S."/>
            <person name="Rege F."/>
            <person name="Reyes R."/>
            <person name="Rise C."/>
            <person name="Rogov P."/>
            <person name="Ross K."/>
            <person name="Ryan E."/>
            <person name="Settipalli S."/>
            <person name="Shea T."/>
            <person name="Sherpa N."/>
            <person name="Shi L."/>
            <person name="Shih D."/>
            <person name="Sparrow T."/>
            <person name="Spaulding J."/>
            <person name="Stalker J."/>
            <person name="Stange-Thomann N."/>
            <person name="Stavropoulos S."/>
            <person name="Stone C."/>
            <person name="Strader C."/>
            <person name="Tesfaye S."/>
            <person name="Thomson T."/>
            <person name="Thoulutsang Y."/>
            <person name="Thoulutsang D."/>
            <person name="Topham K."/>
            <person name="Topping I."/>
            <person name="Tsamla T."/>
            <person name="Vassiliev H."/>
            <person name="Vo A."/>
            <person name="Wangchuk T."/>
            <person name="Wangdi T."/>
            <person name="Weiand M."/>
            <person name="Wilkinson J."/>
            <person name="Wilson A."/>
            <person name="Yadav S."/>
            <person name="Young G."/>
            <person name="Yu Q."/>
            <person name="Zembek L."/>
            <person name="Zhong D."/>
            <person name="Zimmer A."/>
            <person name="Zwirko Z."/>
            <person name="Jaffe D.B."/>
            <person name="Alvarez P."/>
            <person name="Brockman W."/>
            <person name="Butler J."/>
            <person name="Chin C."/>
            <person name="Gnerre S."/>
            <person name="Grabherr M."/>
            <person name="Kleber M."/>
            <person name="Mauceli E."/>
            <person name="MacCallum I."/>
        </authorList>
    </citation>
    <scope>NUCLEOTIDE SEQUENCE [LARGE SCALE GENOMIC DNA]</scope>
    <source>
        <strain evidence="6">Tucson 14030-0811.24</strain>
    </source>
</reference>
<dbReference type="STRING" id="7260.B4NCJ5"/>
<dbReference type="GO" id="GO:0031593">
    <property type="term" value="F:polyubiquitin modification-dependent protein binding"/>
    <property type="evidence" value="ECO:0007669"/>
    <property type="project" value="TreeGrafter"/>
</dbReference>
<dbReference type="InterPro" id="IPR000626">
    <property type="entry name" value="Ubiquitin-like_dom"/>
</dbReference>
<feature type="compositionally biased region" description="Gly residues" evidence="2">
    <location>
        <begin position="253"/>
        <end position="262"/>
    </location>
</feature>
<dbReference type="SMART" id="SM00165">
    <property type="entry name" value="UBA"/>
    <property type="match status" value="1"/>
</dbReference>
<dbReference type="PANTHER" id="PTHR10677:SF3">
    <property type="entry name" value="FI07626P-RELATED"/>
    <property type="match status" value="1"/>
</dbReference>
<dbReference type="InParanoid" id="B4NCJ5"/>
<evidence type="ECO:0000313" key="5">
    <source>
        <dbReference type="EMBL" id="EDW82554.1"/>
    </source>
</evidence>
<dbReference type="InterPro" id="IPR015940">
    <property type="entry name" value="UBA"/>
</dbReference>
<keyword evidence="6" id="KW-1185">Reference proteome</keyword>
<dbReference type="SMART" id="SM00213">
    <property type="entry name" value="UBQ"/>
    <property type="match status" value="1"/>
</dbReference>
<dbReference type="Gene3D" id="1.10.8.10">
    <property type="entry name" value="DNA helicase RuvA subunit, C-terminal domain"/>
    <property type="match status" value="1"/>
</dbReference>
<feature type="compositionally biased region" description="Gly residues" evidence="2">
    <location>
        <begin position="281"/>
        <end position="290"/>
    </location>
</feature>
<dbReference type="SUPFAM" id="SSF46934">
    <property type="entry name" value="UBA-like"/>
    <property type="match status" value="1"/>
</dbReference>
<dbReference type="Pfam" id="PF00627">
    <property type="entry name" value="UBA"/>
    <property type="match status" value="1"/>
</dbReference>
<dbReference type="SMART" id="SM00727">
    <property type="entry name" value="STI1"/>
    <property type="match status" value="4"/>
</dbReference>
<feature type="compositionally biased region" description="Gly residues" evidence="2">
    <location>
        <begin position="447"/>
        <end position="462"/>
    </location>
</feature>
<evidence type="ECO:0000256" key="1">
    <source>
        <dbReference type="ARBA" id="ARBA00074668"/>
    </source>
</evidence>
<dbReference type="Pfam" id="PF00240">
    <property type="entry name" value="ubiquitin"/>
    <property type="match status" value="1"/>
</dbReference>
<feature type="compositionally biased region" description="Low complexity" evidence="2">
    <location>
        <begin position="291"/>
        <end position="302"/>
    </location>
</feature>
<protein>
    <recommendedName>
        <fullName evidence="1">Ubiquilin-like protein</fullName>
    </recommendedName>
</protein>
<dbReference type="OMA" id="EVRFQTQ"/>
<gene>
    <name evidence="5" type="primary">Dwil\GK25071</name>
    <name evidence="5" type="ORF">Dwil_GK25071</name>
</gene>
<dbReference type="InterPro" id="IPR029071">
    <property type="entry name" value="Ubiquitin-like_domsf"/>
</dbReference>
<dbReference type="GO" id="GO:0006511">
    <property type="term" value="P:ubiquitin-dependent protein catabolic process"/>
    <property type="evidence" value="ECO:0007669"/>
    <property type="project" value="TreeGrafter"/>
</dbReference>
<dbReference type="EMBL" id="CH964239">
    <property type="protein sequence ID" value="EDW82554.1"/>
    <property type="molecule type" value="Genomic_DNA"/>
</dbReference>
<dbReference type="SUPFAM" id="SSF54236">
    <property type="entry name" value="Ubiquitin-like"/>
    <property type="match status" value="1"/>
</dbReference>
<evidence type="ECO:0000259" key="4">
    <source>
        <dbReference type="PROSITE" id="PS50053"/>
    </source>
</evidence>
<dbReference type="Gene3D" id="1.10.260.100">
    <property type="match status" value="1"/>
</dbReference>
<accession>B4NCJ5</accession>
<feature type="region of interest" description="Disordered" evidence="2">
    <location>
        <begin position="250"/>
        <end position="315"/>
    </location>
</feature>
<evidence type="ECO:0000313" key="6">
    <source>
        <dbReference type="Proteomes" id="UP000007798"/>
    </source>
</evidence>
<feature type="compositionally biased region" description="Low complexity" evidence="2">
    <location>
        <begin position="463"/>
        <end position="477"/>
    </location>
</feature>
<dbReference type="FunFam" id="1.10.8.10:FF:000077">
    <property type="entry name" value="Ubiquilin like"/>
    <property type="match status" value="1"/>
</dbReference>
<feature type="compositionally biased region" description="Polar residues" evidence="2">
    <location>
        <begin position="478"/>
        <end position="490"/>
    </location>
</feature>
<dbReference type="CDD" id="cd01808">
    <property type="entry name" value="Ubl_PLICs"/>
    <property type="match status" value="1"/>
</dbReference>
<evidence type="ECO:0000259" key="3">
    <source>
        <dbReference type="PROSITE" id="PS50030"/>
    </source>
</evidence>
<feature type="region of interest" description="Disordered" evidence="2">
    <location>
        <begin position="421"/>
        <end position="500"/>
    </location>
</feature>
<dbReference type="PhylomeDB" id="B4NCJ5"/>
<dbReference type="KEGG" id="dwi:6649025"/>
<dbReference type="InterPro" id="IPR015496">
    <property type="entry name" value="Ubiquilin"/>
</dbReference>
<organism evidence="5 6">
    <name type="scientific">Drosophila willistoni</name>
    <name type="common">Fruit fly</name>
    <dbReference type="NCBI Taxonomy" id="7260"/>
    <lineage>
        <taxon>Eukaryota</taxon>
        <taxon>Metazoa</taxon>
        <taxon>Ecdysozoa</taxon>
        <taxon>Arthropoda</taxon>
        <taxon>Hexapoda</taxon>
        <taxon>Insecta</taxon>
        <taxon>Pterygota</taxon>
        <taxon>Neoptera</taxon>
        <taxon>Endopterygota</taxon>
        <taxon>Diptera</taxon>
        <taxon>Brachycera</taxon>
        <taxon>Muscomorpha</taxon>
        <taxon>Ephydroidea</taxon>
        <taxon>Drosophilidae</taxon>
        <taxon>Drosophila</taxon>
        <taxon>Sophophora</taxon>
    </lineage>
</organism>
<dbReference type="PANTHER" id="PTHR10677">
    <property type="entry name" value="UBIQUILIN"/>
    <property type="match status" value="1"/>
</dbReference>
<dbReference type="AlphaFoldDB" id="B4NCJ5"/>
<feature type="domain" description="Ubiquitin-like" evidence="4">
    <location>
        <begin position="9"/>
        <end position="79"/>
    </location>
</feature>
<feature type="domain" description="UBA" evidence="3">
    <location>
        <begin position="524"/>
        <end position="566"/>
    </location>
</feature>
<dbReference type="InterPro" id="IPR006636">
    <property type="entry name" value="STI1_HS-bd"/>
</dbReference>
<dbReference type="Pfam" id="PF23195">
    <property type="entry name" value="UBQLN1"/>
    <property type="match status" value="1"/>
</dbReference>
<evidence type="ECO:0000256" key="2">
    <source>
        <dbReference type="SAM" id="MobiDB-lite"/>
    </source>
</evidence>
<dbReference type="FunFam" id="3.10.20.90:FF:000095">
    <property type="entry name" value="Ubiquilin 4"/>
    <property type="match status" value="1"/>
</dbReference>
<dbReference type="HOGENOM" id="CLU_024293_4_0_1"/>
<dbReference type="PROSITE" id="PS50053">
    <property type="entry name" value="UBIQUITIN_2"/>
    <property type="match status" value="1"/>
</dbReference>
<dbReference type="Gene3D" id="3.10.20.90">
    <property type="entry name" value="Phosphatidylinositol 3-kinase Catalytic Subunit, Chain A, domain 1"/>
    <property type="match status" value="1"/>
</dbReference>
<dbReference type="PROSITE" id="PS50030">
    <property type="entry name" value="UBA"/>
    <property type="match status" value="1"/>
</dbReference>
<dbReference type="FunFam" id="1.10.260.100:FF:000001">
    <property type="entry name" value="Ubiquilin 1"/>
    <property type="match status" value="1"/>
</dbReference>
<dbReference type="OrthoDB" id="9450922at2759"/>
<dbReference type="CDD" id="cd14399">
    <property type="entry name" value="UBA_PLICs"/>
    <property type="match status" value="1"/>
</dbReference>
<dbReference type="SMR" id="B4NCJ5"/>
<dbReference type="Proteomes" id="UP000007798">
    <property type="component" value="Unassembled WGS sequence"/>
</dbReference>
<proteinExistence type="predicted"/>
<dbReference type="FunCoup" id="B4NCJ5">
    <property type="interactions" value="1928"/>
</dbReference>